<keyword evidence="4 9" id="KW-0812">Transmembrane</keyword>
<feature type="transmembrane region" description="Helical" evidence="9">
    <location>
        <begin position="43"/>
        <end position="62"/>
    </location>
</feature>
<evidence type="ECO:0000256" key="10">
    <source>
        <dbReference type="RuleBase" id="RU004181"/>
    </source>
</evidence>
<dbReference type="EC" id="3.4.23.36" evidence="9"/>
<dbReference type="PRINTS" id="PR00781">
    <property type="entry name" value="LIPOSIGPTASE"/>
</dbReference>
<accession>A0A520MWK6</accession>
<dbReference type="EMBL" id="SHBG01000002">
    <property type="protein sequence ID" value="RZO25584.1"/>
    <property type="molecule type" value="Genomic_DNA"/>
</dbReference>
<feature type="transmembrane region" description="Helical" evidence="9">
    <location>
        <begin position="12"/>
        <end position="36"/>
    </location>
</feature>
<dbReference type="InterPro" id="IPR001872">
    <property type="entry name" value="Peptidase_A8"/>
</dbReference>
<evidence type="ECO:0000313" key="11">
    <source>
        <dbReference type="EMBL" id="RZO25584.1"/>
    </source>
</evidence>
<gene>
    <name evidence="9 11" type="primary">lspA</name>
    <name evidence="11" type="ORF">EVA94_00420</name>
</gene>
<comment type="function">
    <text evidence="9">This protein specifically catalyzes the removal of signal peptides from prolipoproteins.</text>
</comment>
<dbReference type="UniPathway" id="UPA00665"/>
<keyword evidence="2 9" id="KW-1003">Cell membrane</keyword>
<organism evidence="11 12">
    <name type="scientific">SAR86 cluster bacterium</name>
    <dbReference type="NCBI Taxonomy" id="2030880"/>
    <lineage>
        <taxon>Bacteria</taxon>
        <taxon>Pseudomonadati</taxon>
        <taxon>Pseudomonadota</taxon>
        <taxon>Gammaproteobacteria</taxon>
        <taxon>SAR86 cluster</taxon>
    </lineage>
</organism>
<evidence type="ECO:0000256" key="8">
    <source>
        <dbReference type="ARBA" id="ARBA00023136"/>
    </source>
</evidence>
<proteinExistence type="inferred from homology"/>
<evidence type="ECO:0000256" key="9">
    <source>
        <dbReference type="HAMAP-Rule" id="MF_00161"/>
    </source>
</evidence>
<dbReference type="Proteomes" id="UP000315498">
    <property type="component" value="Unassembled WGS sequence"/>
</dbReference>
<dbReference type="GO" id="GO:0006508">
    <property type="term" value="P:proteolysis"/>
    <property type="evidence" value="ECO:0007669"/>
    <property type="project" value="UniProtKB-KW"/>
</dbReference>
<keyword evidence="3 9" id="KW-0645">Protease</keyword>
<feature type="active site" evidence="9">
    <location>
        <position position="140"/>
    </location>
</feature>
<comment type="catalytic activity">
    <reaction evidence="9">
        <text>Release of signal peptides from bacterial membrane prolipoproteins. Hydrolyzes -Xaa-Yaa-Zaa-|-(S,diacylglyceryl)Cys-, in which Xaa is hydrophobic (preferably Leu), and Yaa (Ala or Ser) and Zaa (Gly or Ala) have small, neutral side chains.</text>
        <dbReference type="EC" id="3.4.23.36"/>
    </reaction>
</comment>
<dbReference type="HAMAP" id="MF_00161">
    <property type="entry name" value="LspA"/>
    <property type="match status" value="1"/>
</dbReference>
<comment type="similarity">
    <text evidence="1 9 10">Belongs to the peptidase A8 family.</text>
</comment>
<dbReference type="PANTHER" id="PTHR33695">
    <property type="entry name" value="LIPOPROTEIN SIGNAL PEPTIDASE"/>
    <property type="match status" value="1"/>
</dbReference>
<evidence type="ECO:0000256" key="5">
    <source>
        <dbReference type="ARBA" id="ARBA00022750"/>
    </source>
</evidence>
<dbReference type="GO" id="GO:0004190">
    <property type="term" value="F:aspartic-type endopeptidase activity"/>
    <property type="evidence" value="ECO:0007669"/>
    <property type="project" value="UniProtKB-UniRule"/>
</dbReference>
<comment type="caution">
    <text evidence="11">The sequence shown here is derived from an EMBL/GenBank/DDBJ whole genome shotgun (WGS) entry which is preliminary data.</text>
</comment>
<dbReference type="PANTHER" id="PTHR33695:SF1">
    <property type="entry name" value="LIPOPROTEIN SIGNAL PEPTIDASE"/>
    <property type="match status" value="1"/>
</dbReference>
<reference evidence="11 12" key="1">
    <citation type="submission" date="2019-02" db="EMBL/GenBank/DDBJ databases">
        <title>Prokaryotic population dynamics and viral predation in marine succession experiment using metagenomics: the confinement effect.</title>
        <authorList>
            <person name="Haro-Moreno J.M."/>
            <person name="Rodriguez-Valera F."/>
            <person name="Lopez-Perez M."/>
        </authorList>
    </citation>
    <scope>NUCLEOTIDE SEQUENCE [LARGE SCALE GENOMIC DNA]</scope>
    <source>
        <strain evidence="11">MED-G161</strain>
    </source>
</reference>
<feature type="active site" evidence="9">
    <location>
        <position position="122"/>
    </location>
</feature>
<evidence type="ECO:0000256" key="7">
    <source>
        <dbReference type="ARBA" id="ARBA00022989"/>
    </source>
</evidence>
<keyword evidence="8 9" id="KW-0472">Membrane</keyword>
<comment type="subcellular location">
    <subcellularLocation>
        <location evidence="9">Cell membrane</location>
        <topology evidence="9">Multi-pass membrane protein</topology>
    </subcellularLocation>
</comment>
<keyword evidence="6 9" id="KW-0378">Hydrolase</keyword>
<name>A0A520MWK6_9GAMM</name>
<evidence type="ECO:0000256" key="6">
    <source>
        <dbReference type="ARBA" id="ARBA00022801"/>
    </source>
</evidence>
<evidence type="ECO:0000256" key="4">
    <source>
        <dbReference type="ARBA" id="ARBA00022692"/>
    </source>
</evidence>
<evidence type="ECO:0000256" key="2">
    <source>
        <dbReference type="ARBA" id="ARBA00022475"/>
    </source>
</evidence>
<feature type="transmembrane region" description="Helical" evidence="9">
    <location>
        <begin position="128"/>
        <end position="153"/>
    </location>
</feature>
<keyword evidence="5 9" id="KW-0064">Aspartyl protease</keyword>
<dbReference type="GO" id="GO:0005886">
    <property type="term" value="C:plasma membrane"/>
    <property type="evidence" value="ECO:0007669"/>
    <property type="project" value="UniProtKB-SubCell"/>
</dbReference>
<evidence type="ECO:0000256" key="1">
    <source>
        <dbReference type="ARBA" id="ARBA00006139"/>
    </source>
</evidence>
<comment type="pathway">
    <text evidence="9">Protein modification; lipoprotein biosynthesis (signal peptide cleavage).</text>
</comment>
<evidence type="ECO:0000313" key="12">
    <source>
        <dbReference type="Proteomes" id="UP000315498"/>
    </source>
</evidence>
<evidence type="ECO:0000256" key="3">
    <source>
        <dbReference type="ARBA" id="ARBA00022670"/>
    </source>
</evidence>
<dbReference type="Pfam" id="PF01252">
    <property type="entry name" value="Peptidase_A8"/>
    <property type="match status" value="1"/>
</dbReference>
<dbReference type="AlphaFoldDB" id="A0A520MWK6"/>
<keyword evidence="7 9" id="KW-1133">Transmembrane helix</keyword>
<dbReference type="NCBIfam" id="TIGR00077">
    <property type="entry name" value="lspA"/>
    <property type="match status" value="1"/>
</dbReference>
<sequence>MVSKEVLYKFRFIILILSLIAIDLFSKNLAVIYLIYGQTEPTIFPFIDFLLIYNSGIAFGIFNSEDSLNSQILLLITLAISFYLIWMIASEDMIKKKYALSIITAGAYGNIIDRAIDNKVTDFLHLEVLNFSFFIFNFADAFITVGAILLIYFELIYKSNNE</sequence>
<feature type="transmembrane region" description="Helical" evidence="9">
    <location>
        <begin position="68"/>
        <end position="86"/>
    </location>
</feature>
<protein>
    <recommendedName>
        <fullName evidence="9">Lipoprotein signal peptidase</fullName>
        <ecNumber evidence="9">3.4.23.36</ecNumber>
    </recommendedName>
    <alternativeName>
        <fullName evidence="9">Prolipoprotein signal peptidase</fullName>
    </alternativeName>
    <alternativeName>
        <fullName evidence="9">Signal peptidase II</fullName>
        <shortName evidence="9">SPase II</shortName>
    </alternativeName>
</protein>